<dbReference type="InterPro" id="IPR036259">
    <property type="entry name" value="MFS_trans_sf"/>
</dbReference>
<keyword evidence="7" id="KW-1185">Reference proteome</keyword>
<evidence type="ECO:0000256" key="5">
    <source>
        <dbReference type="SAM" id="Phobius"/>
    </source>
</evidence>
<dbReference type="SUPFAM" id="SSF103473">
    <property type="entry name" value="MFS general substrate transporter"/>
    <property type="match status" value="1"/>
</dbReference>
<keyword evidence="4 5" id="KW-0472">Membrane</keyword>
<dbReference type="OrthoDB" id="10021397at2759"/>
<evidence type="ECO:0000256" key="1">
    <source>
        <dbReference type="ARBA" id="ARBA00004141"/>
    </source>
</evidence>
<feature type="transmembrane region" description="Helical" evidence="5">
    <location>
        <begin position="200"/>
        <end position="224"/>
    </location>
</feature>
<accession>A0A5N7AYE3</accession>
<name>A0A5N7AYE3_9EURO</name>
<dbReference type="Proteomes" id="UP000326198">
    <property type="component" value="Unassembled WGS sequence"/>
</dbReference>
<evidence type="ECO:0000256" key="2">
    <source>
        <dbReference type="ARBA" id="ARBA00022692"/>
    </source>
</evidence>
<evidence type="ECO:0000256" key="4">
    <source>
        <dbReference type="ARBA" id="ARBA00023136"/>
    </source>
</evidence>
<dbReference type="EMBL" id="ML736275">
    <property type="protein sequence ID" value="KAE8374791.1"/>
    <property type="molecule type" value="Genomic_DNA"/>
</dbReference>
<evidence type="ECO:0000313" key="7">
    <source>
        <dbReference type="Proteomes" id="UP000326198"/>
    </source>
</evidence>
<dbReference type="GO" id="GO:0005886">
    <property type="term" value="C:plasma membrane"/>
    <property type="evidence" value="ECO:0007669"/>
    <property type="project" value="TreeGrafter"/>
</dbReference>
<proteinExistence type="predicted"/>
<feature type="transmembrane region" description="Helical" evidence="5">
    <location>
        <begin position="230"/>
        <end position="250"/>
    </location>
</feature>
<feature type="transmembrane region" description="Helical" evidence="5">
    <location>
        <begin position="365"/>
        <end position="387"/>
    </location>
</feature>
<feature type="transmembrane region" description="Helical" evidence="5">
    <location>
        <begin position="167"/>
        <end position="188"/>
    </location>
</feature>
<keyword evidence="3 5" id="KW-1133">Transmembrane helix</keyword>
<sequence>MTPPIKNESNISVADTSSRDEASGEEEYLSSWKLIFCLALGNTIILTAIPKITDQFNPPGGVGWYGSAYILTACPVFPMFGKLYTFYSTKWAYLTISGLGSAGLLLGALNIIAQTVPLNRRPIFTAMMGSIYGIAGVAGPLIGGAFTAHLCWRWYATYAADSAHIKALLVLFGVLFLAFLAVQLPIWFQAIKGATATMSGIMNLPLLLPLIVASIAAGACVNMAGYYTPFMIATPILTSISGGLLSTLKVDSSNAVWIEYQVIYGIGLGLGLQQPMVVVQAALSTADVPTALAFVMFYQTLAGIFVYAEQNCFRDLLREKILSRVPGVDAAKVAGAGATMLRQVVLKDILPTVIEAYNDAITGSFYFLVVIGVAALFAALLIEWLYVKVTSILRRYYF</sequence>
<dbReference type="Gene3D" id="1.20.1250.20">
    <property type="entry name" value="MFS general substrate transporter like domains"/>
    <property type="match status" value="1"/>
</dbReference>
<feature type="transmembrane region" description="Helical" evidence="5">
    <location>
        <begin position="32"/>
        <end position="50"/>
    </location>
</feature>
<feature type="transmembrane region" description="Helical" evidence="5">
    <location>
        <begin position="262"/>
        <end position="283"/>
    </location>
</feature>
<feature type="transmembrane region" description="Helical" evidence="5">
    <location>
        <begin position="92"/>
        <end position="113"/>
    </location>
</feature>
<reference evidence="6 7" key="1">
    <citation type="submission" date="2019-04" db="EMBL/GenBank/DDBJ databases">
        <title>Friends and foes A comparative genomics studyof 23 Aspergillus species from section Flavi.</title>
        <authorList>
            <consortium name="DOE Joint Genome Institute"/>
            <person name="Kjaerbolling I."/>
            <person name="Vesth T."/>
            <person name="Frisvad J.C."/>
            <person name="Nybo J.L."/>
            <person name="Theobald S."/>
            <person name="Kildgaard S."/>
            <person name="Isbrandt T."/>
            <person name="Kuo A."/>
            <person name="Sato A."/>
            <person name="Lyhne E.K."/>
            <person name="Kogle M.E."/>
            <person name="Wiebenga A."/>
            <person name="Kun R.S."/>
            <person name="Lubbers R.J."/>
            <person name="Makela M.R."/>
            <person name="Barry K."/>
            <person name="Chovatia M."/>
            <person name="Clum A."/>
            <person name="Daum C."/>
            <person name="Haridas S."/>
            <person name="He G."/>
            <person name="LaButti K."/>
            <person name="Lipzen A."/>
            <person name="Mondo S."/>
            <person name="Riley R."/>
            <person name="Salamov A."/>
            <person name="Simmons B.A."/>
            <person name="Magnuson J.K."/>
            <person name="Henrissat B."/>
            <person name="Mortensen U.H."/>
            <person name="Larsen T.O."/>
            <person name="Devries R.P."/>
            <person name="Grigoriev I.V."/>
            <person name="Machida M."/>
            <person name="Baker S.E."/>
            <person name="Andersen M.R."/>
        </authorList>
    </citation>
    <scope>NUCLEOTIDE SEQUENCE [LARGE SCALE GENOMIC DNA]</scope>
    <source>
        <strain evidence="6 7">IBT 29228</strain>
    </source>
</reference>
<gene>
    <name evidence="6" type="ORF">BDV26DRAFT_283972</name>
</gene>
<feature type="transmembrane region" description="Helical" evidence="5">
    <location>
        <begin position="289"/>
        <end position="308"/>
    </location>
</feature>
<evidence type="ECO:0000313" key="6">
    <source>
        <dbReference type="EMBL" id="KAE8374791.1"/>
    </source>
</evidence>
<feature type="transmembrane region" description="Helical" evidence="5">
    <location>
        <begin position="134"/>
        <end position="155"/>
    </location>
</feature>
<protein>
    <submittedName>
        <fullName evidence="6">Major facilitator superfamily domain-containing protein</fullName>
    </submittedName>
</protein>
<dbReference type="GO" id="GO:0022857">
    <property type="term" value="F:transmembrane transporter activity"/>
    <property type="evidence" value="ECO:0007669"/>
    <property type="project" value="TreeGrafter"/>
</dbReference>
<organism evidence="6 7">
    <name type="scientific">Aspergillus bertholletiae</name>
    <dbReference type="NCBI Taxonomy" id="1226010"/>
    <lineage>
        <taxon>Eukaryota</taxon>
        <taxon>Fungi</taxon>
        <taxon>Dikarya</taxon>
        <taxon>Ascomycota</taxon>
        <taxon>Pezizomycotina</taxon>
        <taxon>Eurotiomycetes</taxon>
        <taxon>Eurotiomycetidae</taxon>
        <taxon>Eurotiales</taxon>
        <taxon>Aspergillaceae</taxon>
        <taxon>Aspergillus</taxon>
        <taxon>Aspergillus subgen. Circumdati</taxon>
    </lineage>
</organism>
<dbReference type="AlphaFoldDB" id="A0A5N7AYE3"/>
<comment type="subcellular location">
    <subcellularLocation>
        <location evidence="1">Membrane</location>
        <topology evidence="1">Multi-pass membrane protein</topology>
    </subcellularLocation>
</comment>
<evidence type="ECO:0000256" key="3">
    <source>
        <dbReference type="ARBA" id="ARBA00022989"/>
    </source>
</evidence>
<dbReference type="PANTHER" id="PTHR23501:SF199">
    <property type="entry name" value="MFS EFFLUX TRANSPORTER INPD-RELATED"/>
    <property type="match status" value="1"/>
</dbReference>
<feature type="transmembrane region" description="Helical" evidence="5">
    <location>
        <begin position="62"/>
        <end position="80"/>
    </location>
</feature>
<dbReference type="PANTHER" id="PTHR23501">
    <property type="entry name" value="MAJOR FACILITATOR SUPERFAMILY"/>
    <property type="match status" value="1"/>
</dbReference>
<keyword evidence="2 5" id="KW-0812">Transmembrane</keyword>